<evidence type="ECO:0000256" key="6">
    <source>
        <dbReference type="SAM" id="Phobius"/>
    </source>
</evidence>
<keyword evidence="5 6" id="KW-0472">Membrane</keyword>
<feature type="transmembrane region" description="Helical" evidence="6">
    <location>
        <begin position="49"/>
        <end position="77"/>
    </location>
</feature>
<keyword evidence="8" id="KW-1185">Reference proteome</keyword>
<accession>A0ABS6G255</accession>
<keyword evidence="3 6" id="KW-0812">Transmembrane</keyword>
<comment type="caution">
    <text evidence="7">The sequence shown here is derived from an EMBL/GenBank/DDBJ whole genome shotgun (WGS) entry which is preliminary data.</text>
</comment>
<evidence type="ECO:0000256" key="1">
    <source>
        <dbReference type="ARBA" id="ARBA00004651"/>
    </source>
</evidence>
<dbReference type="Pfam" id="PF02361">
    <property type="entry name" value="CbiQ"/>
    <property type="match status" value="1"/>
</dbReference>
<proteinExistence type="predicted"/>
<feature type="transmembrane region" description="Helical" evidence="6">
    <location>
        <begin position="20"/>
        <end position="42"/>
    </location>
</feature>
<comment type="subcellular location">
    <subcellularLocation>
        <location evidence="1">Cell membrane</location>
        <topology evidence="1">Multi-pass membrane protein</topology>
    </subcellularLocation>
</comment>
<evidence type="ECO:0000313" key="8">
    <source>
        <dbReference type="Proteomes" id="UP000779508"/>
    </source>
</evidence>
<dbReference type="CDD" id="cd16914">
    <property type="entry name" value="EcfT"/>
    <property type="match status" value="1"/>
</dbReference>
<sequence length="209" mass="24101">MAKFIFAIGPLNIAVLINNLYINISIFFIMAFLTTFVANIPFSKYFRILIIPFGFLAISIITILIGISDVDIFIWSIKIWSKYIGITYQSLEDVLHIIMRVLAAISSTFFLGLTTPLNNIIKVLKKIKIPNLLIELLVLIYRFIFIFLEEANEIYTIQEMKFGYIGFKNSYRSVSLLIKHLFVRVLVKYESMVIALDSKLYDGEFKIGD</sequence>
<dbReference type="PANTHER" id="PTHR43723">
    <property type="entry name" value="COBALT TRANSPORT PROTEIN CBIQ"/>
    <property type="match status" value="1"/>
</dbReference>
<dbReference type="InterPro" id="IPR052770">
    <property type="entry name" value="Cobalt_transport_CbiQ"/>
</dbReference>
<keyword evidence="4 6" id="KW-1133">Transmembrane helix</keyword>
<dbReference type="NCBIfam" id="TIGR02454">
    <property type="entry name" value="ECF_T_CbiQ"/>
    <property type="match status" value="1"/>
</dbReference>
<dbReference type="InterPro" id="IPR003339">
    <property type="entry name" value="ABC/ECF_trnsptr_transmembrane"/>
</dbReference>
<name>A0ABS6G255_9FIRM</name>
<keyword evidence="2" id="KW-1003">Cell membrane</keyword>
<evidence type="ECO:0000313" key="7">
    <source>
        <dbReference type="EMBL" id="MBU5676551.1"/>
    </source>
</evidence>
<gene>
    <name evidence="7" type="primary">cbiQ</name>
    <name evidence="7" type="ORF">KQI88_08990</name>
</gene>
<reference evidence="7 8" key="1">
    <citation type="submission" date="2021-06" db="EMBL/GenBank/DDBJ databases">
        <authorList>
            <person name="Sun Q."/>
            <person name="Li D."/>
        </authorList>
    </citation>
    <scope>NUCLEOTIDE SEQUENCE [LARGE SCALE GENOMIC DNA]</scope>
    <source>
        <strain evidence="7 8">MSJ-5</strain>
    </source>
</reference>
<dbReference type="EMBL" id="JAHLQK010000003">
    <property type="protein sequence ID" value="MBU5676551.1"/>
    <property type="molecule type" value="Genomic_DNA"/>
</dbReference>
<dbReference type="Proteomes" id="UP000779508">
    <property type="component" value="Unassembled WGS sequence"/>
</dbReference>
<dbReference type="PANTHER" id="PTHR43723:SF1">
    <property type="entry name" value="COBALT TRANSPORT PROTEIN CBIQ"/>
    <property type="match status" value="1"/>
</dbReference>
<evidence type="ECO:0000256" key="3">
    <source>
        <dbReference type="ARBA" id="ARBA00022692"/>
    </source>
</evidence>
<feature type="transmembrane region" description="Helical" evidence="6">
    <location>
        <begin position="97"/>
        <end position="117"/>
    </location>
</feature>
<evidence type="ECO:0000256" key="5">
    <source>
        <dbReference type="ARBA" id="ARBA00023136"/>
    </source>
</evidence>
<dbReference type="InterPro" id="IPR012809">
    <property type="entry name" value="ECF_CbiQ"/>
</dbReference>
<protein>
    <submittedName>
        <fullName evidence="7">Cobalt ECF transporter T component CbiQ</fullName>
    </submittedName>
</protein>
<organism evidence="7 8">
    <name type="scientific">Alkaliphilus flagellatus</name>
    <dbReference type="NCBI Taxonomy" id="2841507"/>
    <lineage>
        <taxon>Bacteria</taxon>
        <taxon>Bacillati</taxon>
        <taxon>Bacillota</taxon>
        <taxon>Clostridia</taxon>
        <taxon>Peptostreptococcales</taxon>
        <taxon>Natronincolaceae</taxon>
        <taxon>Alkaliphilus</taxon>
    </lineage>
</organism>
<evidence type="ECO:0000256" key="2">
    <source>
        <dbReference type="ARBA" id="ARBA00022475"/>
    </source>
</evidence>
<evidence type="ECO:0000256" key="4">
    <source>
        <dbReference type="ARBA" id="ARBA00022989"/>
    </source>
</evidence>